<gene>
    <name evidence="1" type="ORF">ABZ510_09425</name>
</gene>
<dbReference type="InterPro" id="IPR052732">
    <property type="entry name" value="Cell-binding_unc_protein"/>
</dbReference>
<dbReference type="PANTHER" id="PTHR43883">
    <property type="entry name" value="SLR0207 PROTEIN"/>
    <property type="match status" value="1"/>
</dbReference>
<dbReference type="SUPFAM" id="SSF56112">
    <property type="entry name" value="Protein kinase-like (PK-like)"/>
    <property type="match status" value="1"/>
</dbReference>
<dbReference type="InterPro" id="IPR011009">
    <property type="entry name" value="Kinase-like_dom_sf"/>
</dbReference>
<comment type="caution">
    <text evidence="1">The sequence shown here is derived from an EMBL/GenBank/DDBJ whole genome shotgun (WGS) entry which is preliminary data.</text>
</comment>
<accession>A0ABV2WMG8</accession>
<proteinExistence type="predicted"/>
<dbReference type="SUPFAM" id="SSF52540">
    <property type="entry name" value="P-loop containing nucleoside triphosphate hydrolases"/>
    <property type="match status" value="1"/>
</dbReference>
<dbReference type="EMBL" id="JBEYBF010000004">
    <property type="protein sequence ID" value="MEU1952071.1"/>
    <property type="molecule type" value="Genomic_DNA"/>
</dbReference>
<evidence type="ECO:0000313" key="1">
    <source>
        <dbReference type="EMBL" id="MEU1952071.1"/>
    </source>
</evidence>
<dbReference type="Pfam" id="PF13671">
    <property type="entry name" value="AAA_33"/>
    <property type="match status" value="1"/>
</dbReference>
<keyword evidence="2" id="KW-1185">Reference proteome</keyword>
<evidence type="ECO:0000313" key="2">
    <source>
        <dbReference type="Proteomes" id="UP001550628"/>
    </source>
</evidence>
<dbReference type="InterPro" id="IPR027417">
    <property type="entry name" value="P-loop_NTPase"/>
</dbReference>
<dbReference type="Gene3D" id="3.40.50.300">
    <property type="entry name" value="P-loop containing nucleotide triphosphate hydrolases"/>
    <property type="match status" value="1"/>
</dbReference>
<name>A0ABV2WMG8_9NOCA</name>
<organism evidence="1 2">
    <name type="scientific">Nocardia rhamnosiphila</name>
    <dbReference type="NCBI Taxonomy" id="426716"/>
    <lineage>
        <taxon>Bacteria</taxon>
        <taxon>Bacillati</taxon>
        <taxon>Actinomycetota</taxon>
        <taxon>Actinomycetes</taxon>
        <taxon>Mycobacteriales</taxon>
        <taxon>Nocardiaceae</taxon>
        <taxon>Nocardia</taxon>
    </lineage>
</organism>
<dbReference type="RefSeq" id="WP_356953899.1">
    <property type="nucleotide sequence ID" value="NZ_JBEYBD010000001.1"/>
</dbReference>
<protein>
    <submittedName>
        <fullName evidence="1">AAA family ATPase</fullName>
    </submittedName>
</protein>
<dbReference type="PANTHER" id="PTHR43883:SF1">
    <property type="entry name" value="GLUCONOKINASE"/>
    <property type="match status" value="1"/>
</dbReference>
<sequence length="501" mass="55347">MTLSPTDSAEPVTHTEAAELRETHTGVVVLVGDRAYKVKKPIATDFLNFATPQDRERACRRELELNRRLAPDVYLGLAHLTDPIGGADEPVLVMRRMPDSRRLSTLLAETGRPVHDLRALVATVVAFHESALRGPDIDRAGTGAALRDRWRSVLGPLHGQPTAVVDPARLAAIEERALDYVRGRDRLFAQRIADGWLVDGHGDLLAEDIFDLPDGFRILDCLDFDDELRYIDRLDDIAFLAMDLEFLGHHGYAARLLTDYRQLSGDQAPSSLDHHYRAYRAAVRAKVDVIRYGQGDRAARDRAGRHLTLVEQHLEYGAIRLALVGGLPGTGKTTVAEQLAKATGAHLLSSDPIRRELMRAGEIAGAAGAYDAGAYTPESRHRVYTELLERARPLLQMGVPVVLDAGWPAADERRRARELATTLGAEPVQLRCECPRDIADHRLHDRPRGESDATPPIAHAISTTAAPWPDAVVLDTRQSPDLVAAEALRRWHDSGHHRSRP</sequence>
<dbReference type="Proteomes" id="UP001550628">
    <property type="component" value="Unassembled WGS sequence"/>
</dbReference>
<reference evidence="1 2" key="1">
    <citation type="submission" date="2024-06" db="EMBL/GenBank/DDBJ databases">
        <title>The Natural Products Discovery Center: Release of the First 8490 Sequenced Strains for Exploring Actinobacteria Biosynthetic Diversity.</title>
        <authorList>
            <person name="Kalkreuter E."/>
            <person name="Kautsar S.A."/>
            <person name="Yang D."/>
            <person name="Bader C.D."/>
            <person name="Teijaro C.N."/>
            <person name="Fluegel L."/>
            <person name="Davis C.M."/>
            <person name="Simpson J.R."/>
            <person name="Lauterbach L."/>
            <person name="Steele A.D."/>
            <person name="Gui C."/>
            <person name="Meng S."/>
            <person name="Li G."/>
            <person name="Viehrig K."/>
            <person name="Ye F."/>
            <person name="Su P."/>
            <person name="Kiefer A.F."/>
            <person name="Nichols A."/>
            <person name="Cepeda A.J."/>
            <person name="Yan W."/>
            <person name="Fan B."/>
            <person name="Jiang Y."/>
            <person name="Adhikari A."/>
            <person name="Zheng C.-J."/>
            <person name="Schuster L."/>
            <person name="Cowan T.M."/>
            <person name="Smanski M.J."/>
            <person name="Chevrette M.G."/>
            <person name="De Carvalho L.P.S."/>
            <person name="Shen B."/>
        </authorList>
    </citation>
    <scope>NUCLEOTIDE SEQUENCE [LARGE SCALE GENOMIC DNA]</scope>
    <source>
        <strain evidence="1 2">NPDC019708</strain>
    </source>
</reference>